<dbReference type="EMBL" id="CP036259">
    <property type="protein sequence ID" value="QDR82612.1"/>
    <property type="molecule type" value="Genomic_DNA"/>
</dbReference>
<name>A0A517DZ40_9FIRM</name>
<dbReference type="OrthoDB" id="1667368at2"/>
<dbReference type="RefSeq" id="WP_144351985.1">
    <property type="nucleotide sequence ID" value="NZ_CP036259.1"/>
</dbReference>
<feature type="chain" id="PRO_5022152062" description="Lipoprotein" evidence="1">
    <location>
        <begin position="26"/>
        <end position="194"/>
    </location>
</feature>
<evidence type="ECO:0000256" key="1">
    <source>
        <dbReference type="SAM" id="SignalP"/>
    </source>
</evidence>
<accession>A0A517DZ40</accession>
<sequence length="194" mass="21346">MKKLMLCLLIMLCFMFAVSVGSASANSPATEASVKQVLILPHINSTEETKEYIGETVQENFTQQFANEKYQTVPADKVQSILSADQYDPSNLELPDNELMRKLAQATGADYVIAMEIVHFMNSRHASFFSTSAKSEVKIRYKVYSKGADKITTFQTTGKGNNKVTSIGVPGIGTAMKRGITEAMEAAFVKIEKL</sequence>
<feature type="signal peptide" evidence="1">
    <location>
        <begin position="1"/>
        <end position="25"/>
    </location>
</feature>
<proteinExistence type="predicted"/>
<dbReference type="Proteomes" id="UP000320776">
    <property type="component" value="Chromosome"/>
</dbReference>
<reference evidence="2 3" key="1">
    <citation type="submission" date="2019-02" db="EMBL/GenBank/DDBJ databases">
        <title>Closed genome of Sporomusa termitida DSM 4440.</title>
        <authorList>
            <person name="Poehlein A."/>
            <person name="Daniel R."/>
        </authorList>
    </citation>
    <scope>NUCLEOTIDE SEQUENCE [LARGE SCALE GENOMIC DNA]</scope>
    <source>
        <strain evidence="2 3">DSM 4440</strain>
    </source>
</reference>
<evidence type="ECO:0000313" key="3">
    <source>
        <dbReference type="Proteomes" id="UP000320776"/>
    </source>
</evidence>
<dbReference type="Gene3D" id="3.40.50.10610">
    <property type="entry name" value="ABC-type transport auxiliary lipoprotein component"/>
    <property type="match status" value="1"/>
</dbReference>
<dbReference type="KEGG" id="sted:SPTER_40400"/>
<evidence type="ECO:0008006" key="4">
    <source>
        <dbReference type="Google" id="ProtNLM"/>
    </source>
</evidence>
<keyword evidence="1" id="KW-0732">Signal</keyword>
<dbReference type="AlphaFoldDB" id="A0A517DZ40"/>
<evidence type="ECO:0000313" key="2">
    <source>
        <dbReference type="EMBL" id="QDR82612.1"/>
    </source>
</evidence>
<gene>
    <name evidence="2" type="ORF">SPTER_40400</name>
</gene>
<organism evidence="2 3">
    <name type="scientific">Sporomusa termitida</name>
    <dbReference type="NCBI Taxonomy" id="2377"/>
    <lineage>
        <taxon>Bacteria</taxon>
        <taxon>Bacillati</taxon>
        <taxon>Bacillota</taxon>
        <taxon>Negativicutes</taxon>
        <taxon>Selenomonadales</taxon>
        <taxon>Sporomusaceae</taxon>
        <taxon>Sporomusa</taxon>
    </lineage>
</organism>
<keyword evidence="3" id="KW-1185">Reference proteome</keyword>
<protein>
    <recommendedName>
        <fullName evidence="4">Lipoprotein</fullName>
    </recommendedName>
</protein>